<evidence type="ECO:0000256" key="1">
    <source>
        <dbReference type="ARBA" id="ARBA00001947"/>
    </source>
</evidence>
<dbReference type="OrthoDB" id="7396853at2759"/>
<protein>
    <recommendedName>
        <fullName evidence="6">Extradiol ring-cleavage dioxygenase class III enzyme subunit B domain-containing protein</fullName>
    </recommendedName>
</protein>
<gene>
    <name evidence="7" type="ORF">PSON_ATCC_30995.1.T0090501</name>
</gene>
<dbReference type="PIRSF" id="PIRSF006157">
    <property type="entry name" value="Doxgns_DODA"/>
    <property type="match status" value="1"/>
</dbReference>
<keyword evidence="8" id="KW-1185">Reference proteome</keyword>
<evidence type="ECO:0000313" key="7">
    <source>
        <dbReference type="EMBL" id="CAD8055888.1"/>
    </source>
</evidence>
<dbReference type="EMBL" id="CAJJDN010000009">
    <property type="protein sequence ID" value="CAD8055888.1"/>
    <property type="molecule type" value="Genomic_DNA"/>
</dbReference>
<dbReference type="PANTHER" id="PTHR30096">
    <property type="entry name" value="4,5-DOPA DIOXYGENASE EXTRADIOL-LIKE PROTEIN"/>
    <property type="match status" value="1"/>
</dbReference>
<dbReference type="Pfam" id="PF02900">
    <property type="entry name" value="LigB"/>
    <property type="match status" value="1"/>
</dbReference>
<evidence type="ECO:0000259" key="6">
    <source>
        <dbReference type="Pfam" id="PF02900"/>
    </source>
</evidence>
<keyword evidence="3" id="KW-0479">Metal-binding</keyword>
<dbReference type="GO" id="GO:0016702">
    <property type="term" value="F:oxidoreductase activity, acting on single donors with incorporation of molecular oxygen, incorporation of two atoms of oxygen"/>
    <property type="evidence" value="ECO:0007669"/>
    <property type="project" value="UniProtKB-ARBA"/>
</dbReference>
<comment type="cofactor">
    <cofactor evidence="1">
        <name>Zn(2+)</name>
        <dbReference type="ChEBI" id="CHEBI:29105"/>
    </cofactor>
</comment>
<dbReference type="InterPro" id="IPR014436">
    <property type="entry name" value="Extradiol_dOase_DODA"/>
</dbReference>
<evidence type="ECO:0000256" key="2">
    <source>
        <dbReference type="ARBA" id="ARBA00007581"/>
    </source>
</evidence>
<sequence length="259" mass="29616">MFQTMLTLPVIFFGHGSPMNGIEVNAFSLKWKELARTLPKPNSILAVSAHWETDGVKLTGNIKQKTIHDFGGFPKKLYEQQYNPPGNLNLCERIQKLIPEAKIDNSWGLDHGTWTILQWMYPEQDIPVIQISLNTRFSEAEHYNLGKKLAPLRKEGVMIIGSGNIIHSFKEMEWTDTAKPRPWAAQFNESVKDMILKKEHDKLINYKKLEYGVRASPTPEHYLPVLYILGLQESTDKVTFFNDEVVMASFSMTSFVISS</sequence>
<dbReference type="NCBIfam" id="NF007914">
    <property type="entry name" value="PRK10628.1"/>
    <property type="match status" value="1"/>
</dbReference>
<name>A0A8S1KL57_9CILI</name>
<dbReference type="AlphaFoldDB" id="A0A8S1KL57"/>
<dbReference type="Proteomes" id="UP000692954">
    <property type="component" value="Unassembled WGS sequence"/>
</dbReference>
<evidence type="ECO:0000313" key="8">
    <source>
        <dbReference type="Proteomes" id="UP000692954"/>
    </source>
</evidence>
<dbReference type="InterPro" id="IPR004183">
    <property type="entry name" value="Xdiol_dOase_suB"/>
</dbReference>
<keyword evidence="5" id="KW-0560">Oxidoreductase</keyword>
<organism evidence="7 8">
    <name type="scientific">Paramecium sonneborni</name>
    <dbReference type="NCBI Taxonomy" id="65129"/>
    <lineage>
        <taxon>Eukaryota</taxon>
        <taxon>Sar</taxon>
        <taxon>Alveolata</taxon>
        <taxon>Ciliophora</taxon>
        <taxon>Intramacronucleata</taxon>
        <taxon>Oligohymenophorea</taxon>
        <taxon>Peniculida</taxon>
        <taxon>Parameciidae</taxon>
        <taxon>Paramecium</taxon>
    </lineage>
</organism>
<dbReference type="CDD" id="cd07363">
    <property type="entry name" value="45_DOPA_Dioxygenase"/>
    <property type="match status" value="1"/>
</dbReference>
<feature type="domain" description="Extradiol ring-cleavage dioxygenase class III enzyme subunit B" evidence="6">
    <location>
        <begin position="31"/>
        <end position="246"/>
    </location>
</feature>
<dbReference type="PANTHER" id="PTHR30096:SF0">
    <property type="entry name" value="4,5-DOPA DIOXYGENASE EXTRADIOL-LIKE PROTEIN"/>
    <property type="match status" value="1"/>
</dbReference>
<proteinExistence type="inferred from homology"/>
<accession>A0A8S1KL57</accession>
<reference evidence="7" key="1">
    <citation type="submission" date="2021-01" db="EMBL/GenBank/DDBJ databases">
        <authorList>
            <consortium name="Genoscope - CEA"/>
            <person name="William W."/>
        </authorList>
    </citation>
    <scope>NUCLEOTIDE SEQUENCE</scope>
</reference>
<comment type="caution">
    <text evidence="7">The sequence shown here is derived from an EMBL/GenBank/DDBJ whole genome shotgun (WGS) entry which is preliminary data.</text>
</comment>
<dbReference type="GO" id="GO:0008270">
    <property type="term" value="F:zinc ion binding"/>
    <property type="evidence" value="ECO:0007669"/>
    <property type="project" value="InterPro"/>
</dbReference>
<evidence type="ECO:0000256" key="3">
    <source>
        <dbReference type="ARBA" id="ARBA00022723"/>
    </source>
</evidence>
<comment type="similarity">
    <text evidence="2">Belongs to the DODA-type extradiol aromatic ring-opening dioxygenase family.</text>
</comment>
<evidence type="ECO:0000256" key="5">
    <source>
        <dbReference type="ARBA" id="ARBA00023002"/>
    </source>
</evidence>
<keyword evidence="4" id="KW-0862">Zinc</keyword>
<evidence type="ECO:0000256" key="4">
    <source>
        <dbReference type="ARBA" id="ARBA00022833"/>
    </source>
</evidence>
<dbReference type="GO" id="GO:0008198">
    <property type="term" value="F:ferrous iron binding"/>
    <property type="evidence" value="ECO:0007669"/>
    <property type="project" value="InterPro"/>
</dbReference>